<keyword evidence="2" id="KW-1185">Reference proteome</keyword>
<organism evidence="1 2">
    <name type="scientific">Caballeronia choica</name>
    <dbReference type="NCBI Taxonomy" id="326476"/>
    <lineage>
        <taxon>Bacteria</taxon>
        <taxon>Pseudomonadati</taxon>
        <taxon>Pseudomonadota</taxon>
        <taxon>Betaproteobacteria</taxon>
        <taxon>Burkholderiales</taxon>
        <taxon>Burkholderiaceae</taxon>
        <taxon>Caballeronia</taxon>
    </lineage>
</organism>
<protein>
    <submittedName>
        <fullName evidence="1">Uncharacterized protein</fullName>
    </submittedName>
</protein>
<dbReference type="Proteomes" id="UP000054770">
    <property type="component" value="Unassembled WGS sequence"/>
</dbReference>
<accession>A0A158KRR8</accession>
<sequence length="55" mass="6012">MNAAQVFADNRVSGAPAIGKRNREALKLNQYQLINAIPHYALIGARLLYAAVDET</sequence>
<name>A0A158KRR8_9BURK</name>
<dbReference type="OrthoDB" id="9133533at2"/>
<reference evidence="1" key="1">
    <citation type="submission" date="2016-01" db="EMBL/GenBank/DDBJ databases">
        <authorList>
            <person name="Peeters C."/>
        </authorList>
    </citation>
    <scope>NUCLEOTIDE SEQUENCE [LARGE SCALE GENOMIC DNA]</scope>
    <source>
        <strain evidence="1">LMG 22940</strain>
    </source>
</reference>
<dbReference type="EMBL" id="FCON02000146">
    <property type="protein sequence ID" value="SAL83828.1"/>
    <property type="molecule type" value="Genomic_DNA"/>
</dbReference>
<dbReference type="RefSeq" id="WP_159907892.1">
    <property type="nucleotide sequence ID" value="NZ_FCON02000146.1"/>
</dbReference>
<evidence type="ECO:0000313" key="1">
    <source>
        <dbReference type="EMBL" id="SAL83828.1"/>
    </source>
</evidence>
<proteinExistence type="predicted"/>
<evidence type="ECO:0000313" key="2">
    <source>
        <dbReference type="Proteomes" id="UP000054770"/>
    </source>
</evidence>
<dbReference type="AlphaFoldDB" id="A0A158KRR8"/>
<gene>
    <name evidence="1" type="ORF">AWB68_07060</name>
</gene>
<comment type="caution">
    <text evidence="1">The sequence shown here is derived from an EMBL/GenBank/DDBJ whole genome shotgun (WGS) entry which is preliminary data.</text>
</comment>